<organism evidence="10 11">
    <name type="scientific">Escallonia herrerae</name>
    <dbReference type="NCBI Taxonomy" id="1293975"/>
    <lineage>
        <taxon>Eukaryota</taxon>
        <taxon>Viridiplantae</taxon>
        <taxon>Streptophyta</taxon>
        <taxon>Embryophyta</taxon>
        <taxon>Tracheophyta</taxon>
        <taxon>Spermatophyta</taxon>
        <taxon>Magnoliopsida</taxon>
        <taxon>eudicotyledons</taxon>
        <taxon>Gunneridae</taxon>
        <taxon>Pentapetalae</taxon>
        <taxon>asterids</taxon>
        <taxon>campanulids</taxon>
        <taxon>Escalloniales</taxon>
        <taxon>Escalloniaceae</taxon>
        <taxon>Escallonia</taxon>
    </lineage>
</organism>
<keyword evidence="11" id="KW-1185">Reference proteome</keyword>
<accession>A0AA89AQJ9</accession>
<dbReference type="PANTHER" id="PTHR47042">
    <property type="entry name" value="C2 DOMAIN-CONTAINING PROTEIN-LIKE"/>
    <property type="match status" value="1"/>
</dbReference>
<evidence type="ECO:0000256" key="3">
    <source>
        <dbReference type="ARBA" id="ARBA00023055"/>
    </source>
</evidence>
<dbReference type="InterPro" id="IPR052847">
    <property type="entry name" value="Ext_Synaptotagmin/KAHRP-like"/>
</dbReference>
<evidence type="ECO:0000256" key="1">
    <source>
        <dbReference type="ARBA" id="ARBA00004370"/>
    </source>
</evidence>
<protein>
    <recommendedName>
        <fullName evidence="12">C2 domain-containing protein</fullName>
    </recommendedName>
</protein>
<proteinExistence type="predicted"/>
<dbReference type="InterPro" id="IPR031468">
    <property type="entry name" value="SMP_LBD"/>
</dbReference>
<reference evidence="10" key="1">
    <citation type="submission" date="2022-12" db="EMBL/GenBank/DDBJ databases">
        <title>Draft genome assemblies for two species of Escallonia (Escalloniales).</title>
        <authorList>
            <person name="Chanderbali A."/>
            <person name="Dervinis C."/>
            <person name="Anghel I."/>
            <person name="Soltis D."/>
            <person name="Soltis P."/>
            <person name="Zapata F."/>
        </authorList>
    </citation>
    <scope>NUCLEOTIDE SEQUENCE</scope>
    <source>
        <strain evidence="10">UCBG64.0493</strain>
        <tissue evidence="10">Leaf</tissue>
    </source>
</reference>
<feature type="compositionally biased region" description="Basic and acidic residues" evidence="6">
    <location>
        <begin position="734"/>
        <end position="744"/>
    </location>
</feature>
<keyword evidence="7" id="KW-1133">Transmembrane helix</keyword>
<keyword evidence="2" id="KW-0813">Transport</keyword>
<keyword evidence="4" id="KW-0446">Lipid-binding</keyword>
<evidence type="ECO:0000256" key="2">
    <source>
        <dbReference type="ARBA" id="ARBA00022448"/>
    </source>
</evidence>
<dbReference type="Gene3D" id="2.60.40.150">
    <property type="entry name" value="C2 domain"/>
    <property type="match status" value="1"/>
</dbReference>
<dbReference type="AlphaFoldDB" id="A0AA89AQJ9"/>
<dbReference type="GO" id="GO:0006869">
    <property type="term" value="P:lipid transport"/>
    <property type="evidence" value="ECO:0007669"/>
    <property type="project" value="UniProtKB-KW"/>
</dbReference>
<feature type="compositionally biased region" description="Basic and acidic residues" evidence="6">
    <location>
        <begin position="766"/>
        <end position="780"/>
    </location>
</feature>
<evidence type="ECO:0000256" key="4">
    <source>
        <dbReference type="ARBA" id="ARBA00023121"/>
    </source>
</evidence>
<evidence type="ECO:0000256" key="5">
    <source>
        <dbReference type="ARBA" id="ARBA00023136"/>
    </source>
</evidence>
<feature type="domain" description="C2" evidence="8">
    <location>
        <begin position="397"/>
        <end position="524"/>
    </location>
</feature>
<gene>
    <name evidence="10" type="ORF">RJ639_012455</name>
</gene>
<dbReference type="Proteomes" id="UP001188597">
    <property type="component" value="Unassembled WGS sequence"/>
</dbReference>
<evidence type="ECO:0000259" key="9">
    <source>
        <dbReference type="PROSITE" id="PS51847"/>
    </source>
</evidence>
<feature type="compositionally biased region" description="Basic residues" evidence="6">
    <location>
        <begin position="747"/>
        <end position="765"/>
    </location>
</feature>
<feature type="transmembrane region" description="Helical" evidence="7">
    <location>
        <begin position="12"/>
        <end position="43"/>
    </location>
</feature>
<feature type="compositionally biased region" description="Basic and acidic residues" evidence="6">
    <location>
        <begin position="673"/>
        <end position="684"/>
    </location>
</feature>
<keyword evidence="5 7" id="KW-0472">Membrane</keyword>
<keyword evidence="7" id="KW-0812">Transmembrane</keyword>
<dbReference type="GO" id="GO:0016020">
    <property type="term" value="C:membrane"/>
    <property type="evidence" value="ECO:0007669"/>
    <property type="project" value="UniProtKB-SubCell"/>
</dbReference>
<feature type="region of interest" description="Disordered" evidence="6">
    <location>
        <begin position="715"/>
        <end position="884"/>
    </location>
</feature>
<comment type="caution">
    <text evidence="10">The sequence shown here is derived from an EMBL/GenBank/DDBJ whole genome shotgun (WGS) entry which is preliminary data.</text>
</comment>
<evidence type="ECO:0000313" key="10">
    <source>
        <dbReference type="EMBL" id="KAK3011385.1"/>
    </source>
</evidence>
<dbReference type="PANTHER" id="PTHR47042:SF4">
    <property type="entry name" value="OS02G0313700 PROTEIN"/>
    <property type="match status" value="1"/>
</dbReference>
<dbReference type="SUPFAM" id="SSF49562">
    <property type="entry name" value="C2 domain (Calcium/lipid-binding domain, CaLB)"/>
    <property type="match status" value="1"/>
</dbReference>
<evidence type="ECO:0008006" key="12">
    <source>
        <dbReference type="Google" id="ProtNLM"/>
    </source>
</evidence>
<evidence type="ECO:0000313" key="11">
    <source>
        <dbReference type="Proteomes" id="UP001188597"/>
    </source>
</evidence>
<evidence type="ECO:0000256" key="7">
    <source>
        <dbReference type="SAM" id="Phobius"/>
    </source>
</evidence>
<dbReference type="PROSITE" id="PS50004">
    <property type="entry name" value="C2"/>
    <property type="match status" value="1"/>
</dbReference>
<feature type="region of interest" description="Disordered" evidence="6">
    <location>
        <begin position="619"/>
        <end position="687"/>
    </location>
</feature>
<comment type="subcellular location">
    <subcellularLocation>
        <location evidence="1">Membrane</location>
    </subcellularLocation>
</comment>
<dbReference type="PROSITE" id="PS51847">
    <property type="entry name" value="SMP"/>
    <property type="match status" value="1"/>
</dbReference>
<evidence type="ECO:0000259" key="8">
    <source>
        <dbReference type="PROSITE" id="PS50004"/>
    </source>
</evidence>
<feature type="domain" description="SMP-LTD" evidence="9">
    <location>
        <begin position="71"/>
        <end position="391"/>
    </location>
</feature>
<dbReference type="SMART" id="SM00239">
    <property type="entry name" value="C2"/>
    <property type="match status" value="1"/>
</dbReference>
<evidence type="ECO:0000256" key="6">
    <source>
        <dbReference type="SAM" id="MobiDB-lite"/>
    </source>
</evidence>
<keyword evidence="3" id="KW-0445">Lipid transport</keyword>
<feature type="compositionally biased region" description="Polar residues" evidence="6">
    <location>
        <begin position="627"/>
        <end position="643"/>
    </location>
</feature>
<dbReference type="GO" id="GO:0008289">
    <property type="term" value="F:lipid binding"/>
    <property type="evidence" value="ECO:0007669"/>
    <property type="project" value="UniProtKB-KW"/>
</dbReference>
<name>A0AA89AQJ9_9ASTE</name>
<sequence>MDITEASVIHHVGIVLLLLWLLSSFNCCHPVAYFISLIYLGVVHQRYLMRLRRNIQFEERRQAYQRRVLSDSETVRWLNHAVEKIWPVCMEQIVSQKILLPIIPWFLQKYKPWTVKDAVVQHLYMGRSPPMFTEMRVLHQSTGDDHLIFELGMNFRTADDMSAILAVKLRKRLGFGMWAKLHLMGMHVEGKREKTVTVARMDRKYNSADDNMRDRGRKVHSVEPVREVLAETPHMVLAVDVYNDKIKHLLEPAVVALWASRLQFHCMNIKNDSRLEGLIKMEDLGVWGGREWWVKGEALASFISPGALSARVYSSTEVLVGVKFLRRWPFLGRLRVCFAEPPYFQMTVKPLIAHGLDVTELPGIAGWLDNLLAVAFEQTLVEPNMLVVDVEKFASPQPGESWFTVDAKEPIAYAIVEVIEAADMKPADLNGFADPYVKGQLGPYRFRTKTQKKTLSPKWQEEFKIPIATWESPNVLAIEARDKDRFVDDTLGSVSLVPSLPSYDRDCSISINDLRDGQRHDMWLSLEKIKMGRLHLAITVVEGNEKGADQQCDREALNNEYKDDSFVNDTAHTDKYEPINIEGQRETGIWVHRPGADVPQVWESRKGKSKVRDSQILQVGGDPLGSFKSSVSGSYRNDSSSTDESLEGNKTHQRNAVQRGLQKFGSVFHRSPRKEDKSSPKEEAVPLAHDNLKAVNAKEIGVTFIVEDNLAAPSSVKAPNEEGRESPEGSDLESPGKGHVREMAKSIFKKSARGIKHALSRKGSRKFREPESIQTERDIDGESDSSGEESLPASAYSPQGEGNLIPSIPITGHGSESFKSEENIGQPIPSGPGLNIVDHAGKVKVGGSERTGDEPSGSSETAGVELVEEGTNSKVAERSLGVDT</sequence>
<dbReference type="Pfam" id="PF00168">
    <property type="entry name" value="C2"/>
    <property type="match status" value="1"/>
</dbReference>
<dbReference type="InterPro" id="IPR035892">
    <property type="entry name" value="C2_domain_sf"/>
</dbReference>
<dbReference type="CDD" id="cd00030">
    <property type="entry name" value="C2"/>
    <property type="match status" value="1"/>
</dbReference>
<dbReference type="InterPro" id="IPR000008">
    <property type="entry name" value="C2_dom"/>
</dbReference>
<dbReference type="EMBL" id="JAVXUP010001459">
    <property type="protein sequence ID" value="KAK3011385.1"/>
    <property type="molecule type" value="Genomic_DNA"/>
</dbReference>
<dbReference type="CDD" id="cd21669">
    <property type="entry name" value="SMP_SF"/>
    <property type="match status" value="1"/>
</dbReference>